<dbReference type="SMART" id="SM00318">
    <property type="entry name" value="SNc"/>
    <property type="match status" value="1"/>
</dbReference>
<evidence type="ECO:0000256" key="1">
    <source>
        <dbReference type="SAM" id="SignalP"/>
    </source>
</evidence>
<dbReference type="EMBL" id="BSFH01000046">
    <property type="protein sequence ID" value="GLK65170.1"/>
    <property type="molecule type" value="Genomic_DNA"/>
</dbReference>
<accession>A0A0G3B2Y5</accession>
<dbReference type="InterPro" id="IPR035437">
    <property type="entry name" value="SNase_OB-fold_sf"/>
</dbReference>
<dbReference type="Pfam" id="PF00565">
    <property type="entry name" value="SNase"/>
    <property type="match status" value="1"/>
</dbReference>
<dbReference type="SUPFAM" id="SSF50199">
    <property type="entry name" value="Staphylococcal nuclease"/>
    <property type="match status" value="1"/>
</dbReference>
<dbReference type="AlphaFoldDB" id="A0A0G3B2Y5"/>
<dbReference type="PANTHER" id="PTHR12302:SF26">
    <property type="entry name" value="BLR1266 PROTEIN"/>
    <property type="match status" value="1"/>
</dbReference>
<reference evidence="4" key="3">
    <citation type="submission" date="2023-01" db="EMBL/GenBank/DDBJ databases">
        <authorList>
            <person name="Sun Q."/>
            <person name="Evtushenko L."/>
        </authorList>
    </citation>
    <scope>NUCLEOTIDE SEQUENCE</scope>
    <source>
        <strain evidence="4">VKM B-2222</strain>
    </source>
</reference>
<feature type="domain" description="TNase-like" evidence="2">
    <location>
        <begin position="32"/>
        <end position="147"/>
    </location>
</feature>
<feature type="chain" id="PRO_5044542450" evidence="1">
    <location>
        <begin position="24"/>
        <end position="163"/>
    </location>
</feature>
<dbReference type="RefSeq" id="WP_172686471.1">
    <property type="nucleotide sequence ID" value="NZ_BSFH01000046.1"/>
</dbReference>
<protein>
    <submittedName>
        <fullName evidence="3">Nuclease</fullName>
    </submittedName>
</protein>
<dbReference type="InterPro" id="IPR016071">
    <property type="entry name" value="Staphylococal_nuclease_OB-fold"/>
</dbReference>
<name>A0A0G3B2Y5_9RHOB</name>
<keyword evidence="3" id="KW-0614">Plasmid</keyword>
<feature type="signal peptide" evidence="1">
    <location>
        <begin position="1"/>
        <end position="23"/>
    </location>
</feature>
<dbReference type="PROSITE" id="PS50830">
    <property type="entry name" value="TNASE_3"/>
    <property type="match status" value="1"/>
</dbReference>
<gene>
    <name evidence="4" type="ORF">GCM10017635_26410</name>
    <name evidence="3" type="ORF">pKON1_p92</name>
</gene>
<proteinExistence type="predicted"/>
<geneLocation type="plasmid" evidence="3">
    <name>pKON1</name>
</geneLocation>
<evidence type="ECO:0000313" key="4">
    <source>
        <dbReference type="EMBL" id="GLK65170.1"/>
    </source>
</evidence>
<sequence>MTRPIIAIVAALAAFAFGHPASANKIVGQASVIDGDTIEIHGQRIRLSGIDAPEAGQTCWSADKKPWRCGQEAAFALADKIGRAIVHCAPAGRDRYRRTLAQCRIGNLDLGSWLIRTGRAVRYYDRAGAYRSDEEAARARGQGIWAGPFIKPSEWRSKRRKSL</sequence>
<dbReference type="Proteomes" id="UP001143349">
    <property type="component" value="Unassembled WGS sequence"/>
</dbReference>
<dbReference type="PANTHER" id="PTHR12302">
    <property type="entry name" value="EBNA2 BINDING PROTEIN P100"/>
    <property type="match status" value="1"/>
</dbReference>
<organism evidence="3">
    <name type="scientific">Paracoccus kondratievae</name>
    <dbReference type="NCBI Taxonomy" id="135740"/>
    <lineage>
        <taxon>Bacteria</taxon>
        <taxon>Pseudomonadati</taxon>
        <taxon>Pseudomonadota</taxon>
        <taxon>Alphaproteobacteria</taxon>
        <taxon>Rhodobacterales</taxon>
        <taxon>Paracoccaceae</taxon>
        <taxon>Paracoccus</taxon>
    </lineage>
</organism>
<evidence type="ECO:0000313" key="5">
    <source>
        <dbReference type="Proteomes" id="UP001143349"/>
    </source>
</evidence>
<keyword evidence="5" id="KW-1185">Reference proteome</keyword>
<reference evidence="3" key="2">
    <citation type="journal article" date="2015" name="Plasmid">
        <title>Maintenance and genetic load of plasmid pKON1 of Paracoccus kondratievae, containing a highly efficient toxin-antitoxin module of the hipAB family.</title>
        <authorList>
            <person name="Czarnecki J."/>
            <person name="Dziewit L."/>
            <person name="Kowalski L."/>
            <person name="Ochnio M."/>
            <person name="Bartosik D."/>
        </authorList>
    </citation>
    <scope>NUCLEOTIDE SEQUENCE</scope>
    <source>
        <strain evidence="3">NCIMB 13773</strain>
        <plasmid evidence="3">pKON1</plasmid>
    </source>
</reference>
<evidence type="ECO:0000313" key="3">
    <source>
        <dbReference type="EMBL" id="AKJ20471.1"/>
    </source>
</evidence>
<dbReference type="EMBL" id="KP294352">
    <property type="protein sequence ID" value="AKJ20471.1"/>
    <property type="molecule type" value="Genomic_DNA"/>
</dbReference>
<evidence type="ECO:0000259" key="2">
    <source>
        <dbReference type="PROSITE" id="PS50830"/>
    </source>
</evidence>
<reference evidence="4" key="1">
    <citation type="journal article" date="2014" name="Int. J. Syst. Evol. Microbiol.">
        <title>Complete genome sequence of Corynebacterium casei LMG S-19264T (=DSM 44701T), isolated from a smear-ripened cheese.</title>
        <authorList>
            <consortium name="US DOE Joint Genome Institute (JGI-PGF)"/>
            <person name="Walter F."/>
            <person name="Albersmeier A."/>
            <person name="Kalinowski J."/>
            <person name="Ruckert C."/>
        </authorList>
    </citation>
    <scope>NUCLEOTIDE SEQUENCE</scope>
    <source>
        <strain evidence="4">VKM B-2222</strain>
    </source>
</reference>
<keyword evidence="1" id="KW-0732">Signal</keyword>
<dbReference type="Gene3D" id="2.40.50.90">
    <property type="match status" value="1"/>
</dbReference>